<feature type="repeat" description="ANK" evidence="7">
    <location>
        <begin position="208"/>
        <end position="240"/>
    </location>
</feature>
<evidence type="ECO:0000256" key="7">
    <source>
        <dbReference type="PROSITE-ProRule" id="PRU00023"/>
    </source>
</evidence>
<accession>A0A833RCW8</accession>
<dbReference type="InterPro" id="IPR036770">
    <property type="entry name" value="Ankyrin_rpt-contain_sf"/>
</dbReference>
<evidence type="ECO:0000256" key="3">
    <source>
        <dbReference type="ARBA" id="ARBA00022737"/>
    </source>
</evidence>
<evidence type="ECO:0000256" key="2">
    <source>
        <dbReference type="ARBA" id="ARBA00022692"/>
    </source>
</evidence>
<keyword evidence="3" id="KW-0677">Repeat</keyword>
<dbReference type="OrthoDB" id="303876at2759"/>
<feature type="transmembrane region" description="Helical" evidence="8">
    <location>
        <begin position="587"/>
        <end position="612"/>
    </location>
</feature>
<evidence type="ECO:0000256" key="4">
    <source>
        <dbReference type="ARBA" id="ARBA00022989"/>
    </source>
</evidence>
<dbReference type="PROSITE" id="PS50297">
    <property type="entry name" value="ANK_REP_REGION"/>
    <property type="match status" value="3"/>
</dbReference>
<feature type="repeat" description="ANK" evidence="7">
    <location>
        <begin position="133"/>
        <end position="165"/>
    </location>
</feature>
<dbReference type="InterPro" id="IPR026961">
    <property type="entry name" value="PGG_dom"/>
</dbReference>
<dbReference type="PANTHER" id="PTHR24186:SF41">
    <property type="entry name" value="PGG DOMAIN-CONTAINING PROTEIN"/>
    <property type="match status" value="1"/>
</dbReference>
<feature type="repeat" description="ANK" evidence="7">
    <location>
        <begin position="424"/>
        <end position="457"/>
    </location>
</feature>
<evidence type="ECO:0000313" key="10">
    <source>
        <dbReference type="EMBL" id="KAF3339017.1"/>
    </source>
</evidence>
<comment type="caution">
    <text evidence="10">The sequence shown here is derived from an EMBL/GenBank/DDBJ whole genome shotgun (WGS) entry which is preliminary data.</text>
</comment>
<evidence type="ECO:0000256" key="6">
    <source>
        <dbReference type="ARBA" id="ARBA00023136"/>
    </source>
</evidence>
<gene>
    <name evidence="10" type="ORF">FCM35_KLT16488</name>
</gene>
<keyword evidence="11" id="KW-1185">Reference proteome</keyword>
<feature type="domain" description="PGG" evidence="9">
    <location>
        <begin position="507"/>
        <end position="612"/>
    </location>
</feature>
<proteinExistence type="predicted"/>
<dbReference type="GO" id="GO:0005886">
    <property type="term" value="C:plasma membrane"/>
    <property type="evidence" value="ECO:0007669"/>
    <property type="project" value="TreeGrafter"/>
</dbReference>
<keyword evidence="2 8" id="KW-0812">Transmembrane</keyword>
<feature type="repeat" description="ANK" evidence="7">
    <location>
        <begin position="307"/>
        <end position="329"/>
    </location>
</feature>
<feature type="transmembrane region" description="Helical" evidence="8">
    <location>
        <begin position="683"/>
        <end position="702"/>
    </location>
</feature>
<evidence type="ECO:0000313" key="11">
    <source>
        <dbReference type="Proteomes" id="UP000623129"/>
    </source>
</evidence>
<dbReference type="Gene3D" id="1.25.40.20">
    <property type="entry name" value="Ankyrin repeat-containing domain"/>
    <property type="match status" value="3"/>
</dbReference>
<keyword evidence="5 7" id="KW-0040">ANK repeat</keyword>
<dbReference type="Pfam" id="PF13962">
    <property type="entry name" value="PGG"/>
    <property type="match status" value="1"/>
</dbReference>
<dbReference type="PROSITE" id="PS50088">
    <property type="entry name" value="ANK_REPEAT"/>
    <property type="match status" value="4"/>
</dbReference>
<organism evidence="10 11">
    <name type="scientific">Carex littledalei</name>
    <dbReference type="NCBI Taxonomy" id="544730"/>
    <lineage>
        <taxon>Eukaryota</taxon>
        <taxon>Viridiplantae</taxon>
        <taxon>Streptophyta</taxon>
        <taxon>Embryophyta</taxon>
        <taxon>Tracheophyta</taxon>
        <taxon>Spermatophyta</taxon>
        <taxon>Magnoliopsida</taxon>
        <taxon>Liliopsida</taxon>
        <taxon>Poales</taxon>
        <taxon>Cyperaceae</taxon>
        <taxon>Cyperoideae</taxon>
        <taxon>Cariceae</taxon>
        <taxon>Carex</taxon>
        <taxon>Carex subgen. Euthyceras</taxon>
    </lineage>
</organism>
<feature type="transmembrane region" description="Helical" evidence="8">
    <location>
        <begin position="472"/>
        <end position="491"/>
    </location>
</feature>
<evidence type="ECO:0000256" key="1">
    <source>
        <dbReference type="ARBA" id="ARBA00004141"/>
    </source>
</evidence>
<dbReference type="PANTHER" id="PTHR24186">
    <property type="entry name" value="PROTEIN PHOSPHATASE 1 REGULATORY SUBUNIT"/>
    <property type="match status" value="1"/>
</dbReference>
<dbReference type="Pfam" id="PF12796">
    <property type="entry name" value="Ank_2"/>
    <property type="match status" value="4"/>
</dbReference>
<dbReference type="Proteomes" id="UP000623129">
    <property type="component" value="Unassembled WGS sequence"/>
</dbReference>
<keyword evidence="4 8" id="KW-1133">Transmembrane helix</keyword>
<evidence type="ECO:0000256" key="5">
    <source>
        <dbReference type="ARBA" id="ARBA00023043"/>
    </source>
</evidence>
<dbReference type="EMBL" id="SWLB01000004">
    <property type="protein sequence ID" value="KAF3339017.1"/>
    <property type="molecule type" value="Genomic_DNA"/>
</dbReference>
<feature type="transmembrane region" description="Helical" evidence="8">
    <location>
        <begin position="624"/>
        <end position="644"/>
    </location>
</feature>
<comment type="subcellular location">
    <subcellularLocation>
        <location evidence="1">Membrane</location>
        <topology evidence="1">Multi-pass membrane protein</topology>
    </subcellularLocation>
</comment>
<evidence type="ECO:0000256" key="8">
    <source>
        <dbReference type="SAM" id="Phobius"/>
    </source>
</evidence>
<protein>
    <submittedName>
        <fullName evidence="10">Ankyrin repeat-containing protein</fullName>
    </submittedName>
</protein>
<dbReference type="SUPFAM" id="SSF48403">
    <property type="entry name" value="Ankyrin repeat"/>
    <property type="match status" value="1"/>
</dbReference>
<sequence>MSINLNSALWKANDLKDEKLYAALLLAEGDRRLAALLQPPADHVSREADLPLDEGSRRHAMCPDLYRSTQTGSINRVMELLGFKEEMTCVKDDIVDPKEVKLFLEDSHEISKRTNKHWGHGDGLCTLQEVTAEKNTVLHIAAEQGHLELVETIIGRDNTLLVSQNAMQETPLHLAARAGNRRMVSLIIFLAQESGIGAYQVLTKRSIEGDTVLHEATQHGHEDVVQALMTVAPALSAELNNTSMSPLYLAVVRNSIGIVRILTQYSFSSALGRNRQNALHAAVLQSQEITSMLLDWKAELANRRDASGNTPVHYAASSGDVTIVKTILDIVPLAVYIQDHEGSSPLHVAARMCNCSAISCMIDLCPDSFELCDNQGRNFLHIAAQHGGKEINLNGRDLKNIISIINLVSRKPDLKKLVNERDNEGNTPLHYASMNGFTEVILHLLKVTEADTTLMNNEGKTALDHAASLDSFFLMAGAVATLSGYGATFSPERQDKVIKNWKDETTKWIDRVSDNLIIVSVLIATIAFSAAFNVPGSYNGDGIANLRQTRQYSIFLVLDTISMSASLSATILLVVSKAVSKRGSWISFSLSLIFLWISLFTMELAFVIAVSVVMGNGKTATKCIVSAISMSFFIWTVLAILNICSPANLETIRKFLSFTRKQTQTTRQIGIQFPKLASYVKRWNLFIFLNFLLYFTTVAILWTI</sequence>
<dbReference type="AlphaFoldDB" id="A0A833RCW8"/>
<keyword evidence="6 8" id="KW-0472">Membrane</keyword>
<dbReference type="InterPro" id="IPR002110">
    <property type="entry name" value="Ankyrin_rpt"/>
</dbReference>
<feature type="transmembrane region" description="Helical" evidence="8">
    <location>
        <begin position="552"/>
        <end position="575"/>
    </location>
</feature>
<name>A0A833RCW8_9POAL</name>
<reference evidence="10" key="1">
    <citation type="submission" date="2020-01" db="EMBL/GenBank/DDBJ databases">
        <title>Genome sequence of Kobresia littledalei, the first chromosome-level genome in the family Cyperaceae.</title>
        <authorList>
            <person name="Qu G."/>
        </authorList>
    </citation>
    <scope>NUCLEOTIDE SEQUENCE</scope>
    <source>
        <strain evidence="10">C.B.Clarke</strain>
        <tissue evidence="10">Leaf</tissue>
    </source>
</reference>
<dbReference type="SMART" id="SM00248">
    <property type="entry name" value="ANK"/>
    <property type="match status" value="9"/>
</dbReference>
<feature type="transmembrane region" description="Helical" evidence="8">
    <location>
        <begin position="512"/>
        <end position="532"/>
    </location>
</feature>
<evidence type="ECO:0000259" key="9">
    <source>
        <dbReference type="Pfam" id="PF13962"/>
    </source>
</evidence>